<accession>A0AAF3EGQ5</accession>
<name>A0AAF3EGQ5_9BILA</name>
<dbReference type="Proteomes" id="UP000887575">
    <property type="component" value="Unassembled WGS sequence"/>
</dbReference>
<dbReference type="InterPro" id="IPR045322">
    <property type="entry name" value="HECTD1/TRIP12-like"/>
</dbReference>
<dbReference type="SUPFAM" id="SSF48371">
    <property type="entry name" value="ARM repeat"/>
    <property type="match status" value="1"/>
</dbReference>
<dbReference type="GO" id="GO:0000209">
    <property type="term" value="P:protein polyubiquitination"/>
    <property type="evidence" value="ECO:0007669"/>
    <property type="project" value="TreeGrafter"/>
</dbReference>
<dbReference type="PANTHER" id="PTHR45670">
    <property type="entry name" value="E3 UBIQUITIN-PROTEIN LIGASE TRIP12"/>
    <property type="match status" value="1"/>
</dbReference>
<organism evidence="4 5">
    <name type="scientific">Mesorhabditis belari</name>
    <dbReference type="NCBI Taxonomy" id="2138241"/>
    <lineage>
        <taxon>Eukaryota</taxon>
        <taxon>Metazoa</taxon>
        <taxon>Ecdysozoa</taxon>
        <taxon>Nematoda</taxon>
        <taxon>Chromadorea</taxon>
        <taxon>Rhabditida</taxon>
        <taxon>Rhabditina</taxon>
        <taxon>Rhabditomorpha</taxon>
        <taxon>Rhabditoidea</taxon>
        <taxon>Rhabditidae</taxon>
        <taxon>Mesorhabditinae</taxon>
        <taxon>Mesorhabditis</taxon>
    </lineage>
</organism>
<dbReference type="GO" id="GO:0043161">
    <property type="term" value="P:proteasome-mediated ubiquitin-dependent protein catabolic process"/>
    <property type="evidence" value="ECO:0007669"/>
    <property type="project" value="TreeGrafter"/>
</dbReference>
<dbReference type="WBParaSite" id="MBELARI_LOCUS13174.2">
    <property type="protein sequence ID" value="MBELARI_LOCUS13174.2"/>
    <property type="gene ID" value="MBELARI_LOCUS13174"/>
</dbReference>
<keyword evidence="3" id="KW-0833">Ubl conjugation pathway</keyword>
<proteinExistence type="inferred from homology"/>
<comment type="function">
    <text evidence="3">E3 ubiquitin-protein ligase which accepts ubiquitin from an E2 ubiquitin-conjugating enzyme in the form of a thioester and then directly transfers the ubiquitin to targeted substrates.</text>
</comment>
<reference evidence="5" key="1">
    <citation type="submission" date="2024-02" db="UniProtKB">
        <authorList>
            <consortium name="WormBaseParasite"/>
        </authorList>
    </citation>
    <scope>IDENTIFICATION</scope>
</reference>
<comment type="catalytic activity">
    <reaction evidence="1 3">
        <text>S-ubiquitinyl-[E2 ubiquitin-conjugating enzyme]-L-cysteine + [acceptor protein]-L-lysine = [E2 ubiquitin-conjugating enzyme]-L-cysteine + N(6)-ubiquitinyl-[acceptor protein]-L-lysine.</text>
        <dbReference type="EC" id="2.3.2.26"/>
    </reaction>
</comment>
<dbReference type="EC" id="2.3.2.26" evidence="3"/>
<comment type="pathway">
    <text evidence="3">Protein modification; protein ubiquitination.</text>
</comment>
<dbReference type="InterPro" id="IPR011989">
    <property type="entry name" value="ARM-like"/>
</dbReference>
<dbReference type="GO" id="GO:0061630">
    <property type="term" value="F:ubiquitin protein ligase activity"/>
    <property type="evidence" value="ECO:0007669"/>
    <property type="project" value="UniProtKB-UniRule"/>
</dbReference>
<evidence type="ECO:0000313" key="5">
    <source>
        <dbReference type="WBParaSite" id="MBELARI_LOCUS13174.2"/>
    </source>
</evidence>
<evidence type="ECO:0000256" key="2">
    <source>
        <dbReference type="ARBA" id="ARBA00022679"/>
    </source>
</evidence>
<keyword evidence="4" id="KW-1185">Reference proteome</keyword>
<keyword evidence="2 3" id="KW-0808">Transferase</keyword>
<evidence type="ECO:0000256" key="1">
    <source>
        <dbReference type="ARBA" id="ARBA00000885"/>
    </source>
</evidence>
<dbReference type="InterPro" id="IPR016024">
    <property type="entry name" value="ARM-type_fold"/>
</dbReference>
<sequence length="361" mass="39956">MPATPRTPRKETPNVFNDFILRGLDSLAGKCTAYGFAPGQPDPTLLENLQSNDLWRKREAVQTISNLILISDEGANLNVSFRDIVAAIKDLLQNEDFNTKSDGVTCLQNLVDVFSRSHSVAADAIPLLIALMSDVREEYGVDIHETALKPLLILSRKYGRNILQAGGLSGVLRHLYFFNQHAQRSAIEVVANAASYVTIAHIEQVGEALKEITDNMNNADSKMGDAACAAFSRIVCNLYEEETFVNDVLNEKYDLACKIVQVLRDLSTKFSATTELLKALRLLMACSSDFSAKLHHVGITSTIASLLSPLSSKRSINSFIDLRELIFMCGELAPALPDSNIFSIDRLIISKSKYLYNFKLY</sequence>
<evidence type="ECO:0000313" key="4">
    <source>
        <dbReference type="Proteomes" id="UP000887575"/>
    </source>
</evidence>
<dbReference type="AlphaFoldDB" id="A0AAF3EGQ5"/>
<protein>
    <recommendedName>
        <fullName evidence="3">E3 ubiquitin-protein ligase</fullName>
        <ecNumber evidence="3">2.3.2.26</ecNumber>
    </recommendedName>
</protein>
<comment type="similarity">
    <text evidence="3">Belongs to the UPL family. K-HECT subfamily.</text>
</comment>
<dbReference type="PANTHER" id="PTHR45670:SF1">
    <property type="entry name" value="E3 UBIQUITIN-PROTEIN LIGASE HECTD1"/>
    <property type="match status" value="1"/>
</dbReference>
<dbReference type="Gene3D" id="1.25.10.10">
    <property type="entry name" value="Leucine-rich Repeat Variant"/>
    <property type="match status" value="1"/>
</dbReference>
<evidence type="ECO:0000256" key="3">
    <source>
        <dbReference type="RuleBase" id="RU369009"/>
    </source>
</evidence>